<dbReference type="Proteomes" id="UP000693970">
    <property type="component" value="Unassembled WGS sequence"/>
</dbReference>
<evidence type="ECO:0000256" key="3">
    <source>
        <dbReference type="ARBA" id="ARBA00022741"/>
    </source>
</evidence>
<feature type="domain" description="PEP-utilising enzyme mobile" evidence="6">
    <location>
        <begin position="530"/>
        <end position="614"/>
    </location>
</feature>
<proteinExistence type="inferred from homology"/>
<dbReference type="OrthoDB" id="6123450at2759"/>
<dbReference type="EMBL" id="JAGRRH010000025">
    <property type="protein sequence ID" value="KAG7342365.1"/>
    <property type="molecule type" value="Genomic_DNA"/>
</dbReference>
<evidence type="ECO:0000259" key="7">
    <source>
        <dbReference type="Pfam" id="PF01326"/>
    </source>
</evidence>
<dbReference type="GO" id="GO:0050242">
    <property type="term" value="F:pyruvate, phosphate dikinase activity"/>
    <property type="evidence" value="ECO:0007669"/>
    <property type="project" value="UniProtKB-EC"/>
</dbReference>
<evidence type="ECO:0000256" key="5">
    <source>
        <dbReference type="SAM" id="MobiDB-lite"/>
    </source>
</evidence>
<comment type="similarity">
    <text evidence="1">Belongs to the PEP-utilizing enzyme family.</text>
</comment>
<organism evidence="9 10">
    <name type="scientific">Nitzschia inconspicua</name>
    <dbReference type="NCBI Taxonomy" id="303405"/>
    <lineage>
        <taxon>Eukaryota</taxon>
        <taxon>Sar</taxon>
        <taxon>Stramenopiles</taxon>
        <taxon>Ochrophyta</taxon>
        <taxon>Bacillariophyta</taxon>
        <taxon>Bacillariophyceae</taxon>
        <taxon>Bacillariophycidae</taxon>
        <taxon>Bacillariales</taxon>
        <taxon>Bacillariaceae</taxon>
        <taxon>Nitzschia</taxon>
    </lineage>
</organism>
<dbReference type="InterPro" id="IPR010121">
    <property type="entry name" value="Pyruvate_phosphate_dikinase"/>
</dbReference>
<reference evidence="9" key="2">
    <citation type="submission" date="2021-04" db="EMBL/GenBank/DDBJ databases">
        <authorList>
            <person name="Podell S."/>
        </authorList>
    </citation>
    <scope>NUCLEOTIDE SEQUENCE</scope>
    <source>
        <strain evidence="9">Hildebrandi</strain>
    </source>
</reference>
<dbReference type="InterPro" id="IPR008279">
    <property type="entry name" value="PEP-util_enz_mobile_dom"/>
</dbReference>
<feature type="domain" description="Pyruvate phosphate dikinase AMP/ATP-binding" evidence="7">
    <location>
        <begin position="169"/>
        <end position="395"/>
    </location>
</feature>
<dbReference type="InterPro" id="IPR023151">
    <property type="entry name" value="PEP_util_CS"/>
</dbReference>
<feature type="domain" description="Pyruvate phosphate dikinase AMP/ATP-binding" evidence="7">
    <location>
        <begin position="408"/>
        <end position="454"/>
    </location>
</feature>
<dbReference type="PANTHER" id="PTHR22931:SF9">
    <property type="entry name" value="PYRUVATE, PHOSPHATE DIKINASE 1, CHLOROPLASTIC"/>
    <property type="match status" value="1"/>
</dbReference>
<keyword evidence="4" id="KW-0067">ATP-binding</keyword>
<reference evidence="9" key="1">
    <citation type="journal article" date="2021" name="Sci. Rep.">
        <title>Diploid genomic architecture of Nitzschia inconspicua, an elite biomass production diatom.</title>
        <authorList>
            <person name="Oliver A."/>
            <person name="Podell S."/>
            <person name="Pinowska A."/>
            <person name="Traller J.C."/>
            <person name="Smith S.R."/>
            <person name="McClure R."/>
            <person name="Beliaev A."/>
            <person name="Bohutskyi P."/>
            <person name="Hill E.A."/>
            <person name="Rabines A."/>
            <person name="Zheng H."/>
            <person name="Allen L.Z."/>
            <person name="Kuo A."/>
            <person name="Grigoriev I.V."/>
            <person name="Allen A.E."/>
            <person name="Hazlebeck D."/>
            <person name="Allen E.E."/>
        </authorList>
    </citation>
    <scope>NUCLEOTIDE SEQUENCE</scope>
    <source>
        <strain evidence="9">Hildebrandi</strain>
    </source>
</reference>
<dbReference type="NCBIfam" id="NF004531">
    <property type="entry name" value="PRK05878.1"/>
    <property type="match status" value="1"/>
</dbReference>
<dbReference type="AlphaFoldDB" id="A0A9K3KEX3"/>
<dbReference type="PANTHER" id="PTHR22931">
    <property type="entry name" value="PHOSPHOENOLPYRUVATE DIKINASE-RELATED"/>
    <property type="match status" value="1"/>
</dbReference>
<protein>
    <recommendedName>
        <fullName evidence="2">pyruvate, phosphate dikinase</fullName>
        <ecNumber evidence="2">2.7.9.1</ecNumber>
    </recommendedName>
</protein>
<keyword evidence="9" id="KW-0670">Pyruvate</keyword>
<evidence type="ECO:0000256" key="1">
    <source>
        <dbReference type="ARBA" id="ARBA00007837"/>
    </source>
</evidence>
<dbReference type="PIRSF" id="PIRSF000853">
    <property type="entry name" value="PPDK"/>
    <property type="match status" value="1"/>
</dbReference>
<feature type="domain" description="Pyruvate phosphate dikinase AMP/ATP-binding" evidence="7">
    <location>
        <begin position="123"/>
        <end position="158"/>
    </location>
</feature>
<dbReference type="InterPro" id="IPR002192">
    <property type="entry name" value="PPDK_AMP/ATP-bd"/>
</dbReference>
<evidence type="ECO:0000313" key="9">
    <source>
        <dbReference type="EMBL" id="KAG7342365.1"/>
    </source>
</evidence>
<evidence type="ECO:0000256" key="4">
    <source>
        <dbReference type="ARBA" id="ARBA00022840"/>
    </source>
</evidence>
<dbReference type="GO" id="GO:0016301">
    <property type="term" value="F:kinase activity"/>
    <property type="evidence" value="ECO:0007669"/>
    <property type="project" value="InterPro"/>
</dbReference>
<comment type="caution">
    <text evidence="9">The sequence shown here is derived from an EMBL/GenBank/DDBJ whole genome shotgun (WGS) entry which is preliminary data.</text>
</comment>
<dbReference type="Pfam" id="PF02896">
    <property type="entry name" value="PEP-utilizers_C"/>
    <property type="match status" value="1"/>
</dbReference>
<evidence type="ECO:0000259" key="6">
    <source>
        <dbReference type="Pfam" id="PF00391"/>
    </source>
</evidence>
<dbReference type="Pfam" id="PF01326">
    <property type="entry name" value="PPDK_N"/>
    <property type="match status" value="3"/>
</dbReference>
<dbReference type="Pfam" id="PF00391">
    <property type="entry name" value="PEP-utilizers"/>
    <property type="match status" value="1"/>
</dbReference>
<dbReference type="NCBIfam" id="TIGR01828">
    <property type="entry name" value="pyru_phos_dikin"/>
    <property type="match status" value="1"/>
</dbReference>
<name>A0A9K3KEX3_9STRA</name>
<sequence length="991" mass="108244">MKVSSLALGAMILLHGHQHHHHHQFVNAFAVVPSHHQRVIGKQKHQRRGPTSSSTGSPIPFVGPTHTTTTTSLFFTATSSSSSSSSSLNEDLQKVQTQLQLEYAPISPFGKNAGPPLAGGKHILGGKGANLAEMSELGLSVPPGFTITTECCDKYCNEWDQTLPPELWNQIVASLTAVENEMNSQFGSPENPLLLSVRSGAAISMPGMMDTVLNLGMNDQVVEGLADKTGNARFAWDSYRRFLEMFGNVVLEIPRSLFEDELDDIKYEKGVNEDTDLTAEDLKEVVGRFKKVYETMDMTFPQDVLEQLRLSIGAVFKGWMGDRAIKYREVEQIKGLLGTAVNCQAMVFGNMGDTSGTGVSFSRDPNTGSAELFGEFLINAQGEDVVAGIRTPRNISELKGIMPDVYEEFVRNTQILEKKFGDMQDIEFTIQEGKLYMLQTRNGKRGGEAAVKIAVDLVGEGLITKEQAVQKVLPEHLDQLLHPRFPDVEMKEYKNAVMTRGLPASPGAAVGRIALTNEQVVANKEKGIPSIMVRDETSPDDVEGMYSAEGILTARGGMTSHAAVVARGWGKPCVCGCTSLSVDEHGGEIVITLDDGSQKTFKEGDFLSLNGQTGEVLEGEQAVAPPAITGNLKTFMDWVDEIRDIDVLTNADTPADAKEARKNGANGIGLCRSEHMFFKPERISKVRQLILGDDKQADAALKDLLQFQREDYEGIFKEMDGLPVTVRLLDPPLHEFLPSVKESAVMAELAKQLGTSVHELTEKVESMEEVNPMLGLRGCRLGITRPSIIEMQTRAILEAALNAIEAGVDARPDIMVPLVGKVEEFRNQKELIQSVAKSVFEERGKSCAYKIGTMIEIPRAALTAHEIAEEAEFFSFGSNDLTQMTFGYSRDDVGSFVPSYLSKGILQDDPFVTLDTEGVGQLIKMTVERGRGIKPDLKIGVCGEHGGDPRSVRFFSNEAGLSYVSCSPFRVPIARLAAAQASVENKSEFKP</sequence>
<gene>
    <name evidence="9" type="ORF">IV203_007458</name>
</gene>
<dbReference type="PROSITE" id="PS00742">
    <property type="entry name" value="PEP_ENZYMES_2"/>
    <property type="match status" value="1"/>
</dbReference>
<feature type="domain" description="PEP-utilising enzyme C-terminal" evidence="8">
    <location>
        <begin position="630"/>
        <end position="981"/>
    </location>
</feature>
<feature type="region of interest" description="Disordered" evidence="5">
    <location>
        <begin position="40"/>
        <end position="64"/>
    </location>
</feature>
<evidence type="ECO:0000313" key="10">
    <source>
        <dbReference type="Proteomes" id="UP000693970"/>
    </source>
</evidence>
<dbReference type="InterPro" id="IPR018274">
    <property type="entry name" value="PEP_util_AS"/>
</dbReference>
<dbReference type="InterPro" id="IPR000121">
    <property type="entry name" value="PEP_util_C"/>
</dbReference>
<feature type="compositionally biased region" description="Low complexity" evidence="5">
    <location>
        <begin position="49"/>
        <end position="58"/>
    </location>
</feature>
<dbReference type="EC" id="2.7.9.1" evidence="2"/>
<keyword evidence="10" id="KW-1185">Reference proteome</keyword>
<keyword evidence="3" id="KW-0547">Nucleotide-binding</keyword>
<dbReference type="PROSITE" id="PS00370">
    <property type="entry name" value="PEP_ENZYMES_PHOS_SITE"/>
    <property type="match status" value="1"/>
</dbReference>
<evidence type="ECO:0000259" key="8">
    <source>
        <dbReference type="Pfam" id="PF02896"/>
    </source>
</evidence>
<dbReference type="GO" id="GO:0005524">
    <property type="term" value="F:ATP binding"/>
    <property type="evidence" value="ECO:0007669"/>
    <property type="project" value="UniProtKB-KW"/>
</dbReference>
<evidence type="ECO:0000256" key="2">
    <source>
        <dbReference type="ARBA" id="ARBA00011994"/>
    </source>
</evidence>
<accession>A0A9K3KEX3</accession>